<feature type="domain" description="Ig-like" evidence="3">
    <location>
        <begin position="284"/>
        <end position="366"/>
    </location>
</feature>
<feature type="domain" description="Ig-like" evidence="3">
    <location>
        <begin position="460"/>
        <end position="541"/>
    </location>
</feature>
<proteinExistence type="predicted"/>
<dbReference type="PANTHER" id="PTHR46013">
    <property type="entry name" value="VASCULAR CELL ADHESION MOLECULE 1"/>
    <property type="match status" value="1"/>
</dbReference>
<feature type="domain" description="Ig-like" evidence="3">
    <location>
        <begin position="23"/>
        <end position="109"/>
    </location>
</feature>
<dbReference type="CDD" id="cd00096">
    <property type="entry name" value="Ig"/>
    <property type="match status" value="2"/>
</dbReference>
<dbReference type="OMA" id="LWNARAY"/>
<dbReference type="Ensembl" id="ENSCMIT00000027582.1">
    <property type="protein sequence ID" value="ENSCMIP00000027148.1"/>
    <property type="gene ID" value="ENSCMIG00000011820.1"/>
</dbReference>
<feature type="signal peptide" evidence="2">
    <location>
        <begin position="1"/>
        <end position="20"/>
    </location>
</feature>
<dbReference type="Pfam" id="PF07679">
    <property type="entry name" value="I-set"/>
    <property type="match status" value="1"/>
</dbReference>
<evidence type="ECO:0000256" key="2">
    <source>
        <dbReference type="SAM" id="SignalP"/>
    </source>
</evidence>
<dbReference type="InterPro" id="IPR013783">
    <property type="entry name" value="Ig-like_fold"/>
</dbReference>
<dbReference type="InterPro" id="IPR036179">
    <property type="entry name" value="Ig-like_dom_sf"/>
</dbReference>
<dbReference type="PROSITE" id="PS50835">
    <property type="entry name" value="IG_LIKE"/>
    <property type="match status" value="4"/>
</dbReference>
<dbReference type="Gene3D" id="2.60.40.10">
    <property type="entry name" value="Immunoglobulins"/>
    <property type="match status" value="5"/>
</dbReference>
<dbReference type="Proteomes" id="UP000314986">
    <property type="component" value="Unassembled WGS sequence"/>
</dbReference>
<dbReference type="InParanoid" id="A0A4W3IKK8"/>
<reference evidence="5" key="3">
    <citation type="journal article" date="2014" name="Nature">
        <title>Elephant shark genome provides unique insights into gnathostome evolution.</title>
        <authorList>
            <consortium name="International Elephant Shark Genome Sequencing Consortium"/>
            <person name="Venkatesh B."/>
            <person name="Lee A.P."/>
            <person name="Ravi V."/>
            <person name="Maurya A.K."/>
            <person name="Lian M.M."/>
            <person name="Swann J.B."/>
            <person name="Ohta Y."/>
            <person name="Flajnik M.F."/>
            <person name="Sutoh Y."/>
            <person name="Kasahara M."/>
            <person name="Hoon S."/>
            <person name="Gangu V."/>
            <person name="Roy S.W."/>
            <person name="Irimia M."/>
            <person name="Korzh V."/>
            <person name="Kondrychyn I."/>
            <person name="Lim Z.W."/>
            <person name="Tay B.H."/>
            <person name="Tohari S."/>
            <person name="Kong K.W."/>
            <person name="Ho S."/>
            <person name="Lorente-Galdos B."/>
            <person name="Quilez J."/>
            <person name="Marques-Bonet T."/>
            <person name="Raney B.J."/>
            <person name="Ingham P.W."/>
            <person name="Tay A."/>
            <person name="Hillier L.W."/>
            <person name="Minx P."/>
            <person name="Boehm T."/>
            <person name="Wilson R.K."/>
            <person name="Brenner S."/>
            <person name="Warren W.C."/>
        </authorList>
    </citation>
    <scope>NUCLEOTIDE SEQUENCE [LARGE SCALE GENOMIC DNA]</scope>
</reference>
<keyword evidence="5" id="KW-1185">Reference proteome</keyword>
<dbReference type="PANTHER" id="PTHR46013:SF7">
    <property type="entry name" value="IG-LIKE DOMAIN-CONTAINING PROTEIN"/>
    <property type="match status" value="1"/>
</dbReference>
<keyword evidence="1" id="KW-0472">Membrane</keyword>
<dbReference type="STRING" id="7868.ENSCMIP00000027148"/>
<dbReference type="InterPro" id="IPR007110">
    <property type="entry name" value="Ig-like_dom"/>
</dbReference>
<reference evidence="5" key="2">
    <citation type="journal article" date="2007" name="PLoS Biol.">
        <title>Survey sequencing and comparative analysis of the elephant shark (Callorhinchus milii) genome.</title>
        <authorList>
            <person name="Venkatesh B."/>
            <person name="Kirkness E.F."/>
            <person name="Loh Y.H."/>
            <person name="Halpern A.L."/>
            <person name="Lee A.P."/>
            <person name="Johnson J."/>
            <person name="Dandona N."/>
            <person name="Viswanathan L.D."/>
            <person name="Tay A."/>
            <person name="Venter J.C."/>
            <person name="Strausberg R.L."/>
            <person name="Brenner S."/>
        </authorList>
    </citation>
    <scope>NUCLEOTIDE SEQUENCE [LARGE SCALE GENOMIC DNA]</scope>
</reference>
<organism evidence="4 5">
    <name type="scientific">Callorhinchus milii</name>
    <name type="common">Ghost shark</name>
    <dbReference type="NCBI Taxonomy" id="7868"/>
    <lineage>
        <taxon>Eukaryota</taxon>
        <taxon>Metazoa</taxon>
        <taxon>Chordata</taxon>
        <taxon>Craniata</taxon>
        <taxon>Vertebrata</taxon>
        <taxon>Chondrichthyes</taxon>
        <taxon>Holocephali</taxon>
        <taxon>Chimaeriformes</taxon>
        <taxon>Callorhinchidae</taxon>
        <taxon>Callorhinchus</taxon>
    </lineage>
</organism>
<dbReference type="InterPro" id="IPR013098">
    <property type="entry name" value="Ig_I-set"/>
</dbReference>
<dbReference type="SMART" id="SM00408">
    <property type="entry name" value="IGc2"/>
    <property type="match status" value="4"/>
</dbReference>
<dbReference type="SUPFAM" id="SSF48726">
    <property type="entry name" value="Immunoglobulin"/>
    <property type="match status" value="5"/>
</dbReference>
<evidence type="ECO:0000256" key="1">
    <source>
        <dbReference type="SAM" id="Phobius"/>
    </source>
</evidence>
<keyword evidence="2" id="KW-0732">Signal</keyword>
<sequence>MPSTGCGLAVSLLLSLCTAGATFELEVRPGREVWAREGQQVTLSCRISGCLEPSPRLFWSKSGDSVVGGKQTSDESNYHLTFDAVTLKNQNGYYCKAACGDVYEERRISLYIYYLPRTLRLEPSGPVWAGEQVSLICHVDMVYPIEDLKVEYFKGTELLETISSDRLSLPESSQSINHQLTPAMEDHGKNLSCVAYLKIGKEVESAQGSFILGVHCKYPTPHNPPANISWSKLWPEGWLPVSAQEATLKLYDVGFSDSGTYRCEASNGPRKETKELQIQIEGAPSGTRLSITPSVAKQGENVTIACTTSSYPLAQFVLRQSGSSLPKLPSSDGTFTITSVQSANAGQYECEATNSLGKDTASEKLSVQGMYCNKIIIRTFDTAPRTSKCLPVGSQECPTSSQDVNDQLLWRIVGNIGRNQALPMVGSLNLLTQRGWRDPQNQANGHHSLGLCLHFFIVPPQNLLVVVSPSSTFREGYNLTFNCTADSSSPTHYTWTKLGNESMLSLSNSFTLWNARAYHAGVYQVEVRNELGSMTGTVEIIIKGERTDEGPELGSLGTYLMVGGMALAGGGLVTGLWWFRKKMLADSFSPVSGQIP</sequence>
<evidence type="ECO:0000259" key="3">
    <source>
        <dbReference type="PROSITE" id="PS50835"/>
    </source>
</evidence>
<reference evidence="4" key="4">
    <citation type="submission" date="2025-08" db="UniProtKB">
        <authorList>
            <consortium name="Ensembl"/>
        </authorList>
    </citation>
    <scope>IDENTIFICATION</scope>
</reference>
<keyword evidence="1" id="KW-1133">Transmembrane helix</keyword>
<name>A0A4W3IKK8_CALMI</name>
<feature type="chain" id="PRO_5021370970" description="Ig-like domain-containing protein" evidence="2">
    <location>
        <begin position="21"/>
        <end position="596"/>
    </location>
</feature>
<reference evidence="4" key="5">
    <citation type="submission" date="2025-09" db="UniProtKB">
        <authorList>
            <consortium name="Ensembl"/>
        </authorList>
    </citation>
    <scope>IDENTIFICATION</scope>
</reference>
<dbReference type="GeneTree" id="ENSGT00940000156511"/>
<protein>
    <recommendedName>
        <fullName evidence="3">Ig-like domain-containing protein</fullName>
    </recommendedName>
</protein>
<dbReference type="SMART" id="SM00409">
    <property type="entry name" value="IG"/>
    <property type="match status" value="4"/>
</dbReference>
<dbReference type="AlphaFoldDB" id="A0A4W3IKK8"/>
<dbReference type="Pfam" id="PF13927">
    <property type="entry name" value="Ig_3"/>
    <property type="match status" value="1"/>
</dbReference>
<evidence type="ECO:0000313" key="5">
    <source>
        <dbReference type="Proteomes" id="UP000314986"/>
    </source>
</evidence>
<dbReference type="InterPro" id="IPR003598">
    <property type="entry name" value="Ig_sub2"/>
</dbReference>
<dbReference type="InterPro" id="IPR003599">
    <property type="entry name" value="Ig_sub"/>
</dbReference>
<feature type="domain" description="Ig-like" evidence="3">
    <location>
        <begin position="182"/>
        <end position="279"/>
    </location>
</feature>
<feature type="transmembrane region" description="Helical" evidence="1">
    <location>
        <begin position="556"/>
        <end position="579"/>
    </location>
</feature>
<reference evidence="5" key="1">
    <citation type="journal article" date="2006" name="Science">
        <title>Ancient noncoding elements conserved in the human genome.</title>
        <authorList>
            <person name="Venkatesh B."/>
            <person name="Kirkness E.F."/>
            <person name="Loh Y.H."/>
            <person name="Halpern A.L."/>
            <person name="Lee A.P."/>
            <person name="Johnson J."/>
            <person name="Dandona N."/>
            <person name="Viswanathan L.D."/>
            <person name="Tay A."/>
            <person name="Venter J.C."/>
            <person name="Strausberg R.L."/>
            <person name="Brenner S."/>
        </authorList>
    </citation>
    <scope>NUCLEOTIDE SEQUENCE [LARGE SCALE GENOMIC DNA]</scope>
</reference>
<accession>A0A4W3IKK8</accession>
<keyword evidence="1" id="KW-0812">Transmembrane</keyword>
<evidence type="ECO:0000313" key="4">
    <source>
        <dbReference type="Ensembl" id="ENSCMIP00000027148.1"/>
    </source>
</evidence>
<dbReference type="Pfam" id="PF13895">
    <property type="entry name" value="Ig_2"/>
    <property type="match status" value="1"/>
</dbReference>